<name>A0A7C5UU02_9CREN</name>
<organism evidence="9">
    <name type="scientific">Ignisphaera aggregans</name>
    <dbReference type="NCBI Taxonomy" id="334771"/>
    <lineage>
        <taxon>Archaea</taxon>
        <taxon>Thermoproteota</taxon>
        <taxon>Thermoprotei</taxon>
        <taxon>Desulfurococcales</taxon>
        <taxon>Desulfurococcaceae</taxon>
        <taxon>Ignisphaera</taxon>
    </lineage>
</organism>
<feature type="transmembrane region" description="Helical" evidence="7">
    <location>
        <begin position="269"/>
        <end position="286"/>
    </location>
</feature>
<feature type="transmembrane region" description="Helical" evidence="7">
    <location>
        <begin position="402"/>
        <end position="422"/>
    </location>
</feature>
<dbReference type="InterPro" id="IPR020846">
    <property type="entry name" value="MFS_dom"/>
</dbReference>
<feature type="transmembrane region" description="Helical" evidence="7">
    <location>
        <begin position="86"/>
        <end position="103"/>
    </location>
</feature>
<dbReference type="InterPro" id="IPR036259">
    <property type="entry name" value="MFS_trans_sf"/>
</dbReference>
<evidence type="ECO:0000259" key="8">
    <source>
        <dbReference type="PROSITE" id="PS50850"/>
    </source>
</evidence>
<dbReference type="Pfam" id="PF13347">
    <property type="entry name" value="MFS_2"/>
    <property type="match status" value="1"/>
</dbReference>
<feature type="transmembrane region" description="Helical" evidence="7">
    <location>
        <begin position="159"/>
        <end position="179"/>
    </location>
</feature>
<dbReference type="GO" id="GO:0008643">
    <property type="term" value="P:carbohydrate transport"/>
    <property type="evidence" value="ECO:0007669"/>
    <property type="project" value="InterPro"/>
</dbReference>
<keyword evidence="6 7" id="KW-0472">Membrane</keyword>
<dbReference type="GO" id="GO:0006814">
    <property type="term" value="P:sodium ion transport"/>
    <property type="evidence" value="ECO:0007669"/>
    <property type="project" value="InterPro"/>
</dbReference>
<evidence type="ECO:0000256" key="2">
    <source>
        <dbReference type="ARBA" id="ARBA00022448"/>
    </source>
</evidence>
<dbReference type="PANTHER" id="PTHR11328">
    <property type="entry name" value="MAJOR FACILITATOR SUPERFAMILY DOMAIN-CONTAINING PROTEIN"/>
    <property type="match status" value="1"/>
</dbReference>
<keyword evidence="4 7" id="KW-0812">Transmembrane</keyword>
<dbReference type="GO" id="GO:0005886">
    <property type="term" value="C:plasma membrane"/>
    <property type="evidence" value="ECO:0007669"/>
    <property type="project" value="UniProtKB-SubCell"/>
</dbReference>
<keyword evidence="5 7" id="KW-1133">Transmembrane helix</keyword>
<evidence type="ECO:0000256" key="6">
    <source>
        <dbReference type="ARBA" id="ARBA00023136"/>
    </source>
</evidence>
<accession>A0A7C5UU02</accession>
<dbReference type="GO" id="GO:0015293">
    <property type="term" value="F:symporter activity"/>
    <property type="evidence" value="ECO:0007669"/>
    <property type="project" value="InterPro"/>
</dbReference>
<dbReference type="AlphaFoldDB" id="A0A7C5UU02"/>
<feature type="transmembrane region" description="Helical" evidence="7">
    <location>
        <begin position="12"/>
        <end position="34"/>
    </location>
</feature>
<evidence type="ECO:0000256" key="7">
    <source>
        <dbReference type="SAM" id="Phobius"/>
    </source>
</evidence>
<feature type="transmembrane region" description="Helical" evidence="7">
    <location>
        <begin position="46"/>
        <end position="65"/>
    </location>
</feature>
<evidence type="ECO:0000256" key="1">
    <source>
        <dbReference type="ARBA" id="ARBA00004651"/>
    </source>
</evidence>
<gene>
    <name evidence="9" type="ORF">ENL47_08315</name>
</gene>
<dbReference type="Gene3D" id="1.20.1250.20">
    <property type="entry name" value="MFS general substrate transporter like domains"/>
    <property type="match status" value="2"/>
</dbReference>
<evidence type="ECO:0000256" key="3">
    <source>
        <dbReference type="ARBA" id="ARBA00022475"/>
    </source>
</evidence>
<keyword evidence="2" id="KW-0813">Transport</keyword>
<evidence type="ECO:0000256" key="5">
    <source>
        <dbReference type="ARBA" id="ARBA00022989"/>
    </source>
</evidence>
<feature type="transmembrane region" description="Helical" evidence="7">
    <location>
        <begin position="115"/>
        <end position="139"/>
    </location>
</feature>
<dbReference type="PROSITE" id="PS50850">
    <property type="entry name" value="MFS"/>
    <property type="match status" value="1"/>
</dbReference>
<feature type="transmembrane region" description="Helical" evidence="7">
    <location>
        <begin position="298"/>
        <end position="319"/>
    </location>
</feature>
<keyword evidence="3" id="KW-1003">Cell membrane</keyword>
<dbReference type="InterPro" id="IPR018043">
    <property type="entry name" value="Na/Gal_symport_CS"/>
</dbReference>
<dbReference type="PANTHER" id="PTHR11328:SF24">
    <property type="entry name" value="MAJOR FACILITATOR SUPERFAMILY (MFS) PROFILE DOMAIN-CONTAINING PROTEIN"/>
    <property type="match status" value="1"/>
</dbReference>
<reference evidence="9" key="1">
    <citation type="journal article" date="2020" name="mSystems">
        <title>Genome- and Community-Level Interaction Insights into Carbon Utilization and Element Cycling Functions of Hydrothermarchaeota in Hydrothermal Sediment.</title>
        <authorList>
            <person name="Zhou Z."/>
            <person name="Liu Y."/>
            <person name="Xu W."/>
            <person name="Pan J."/>
            <person name="Luo Z.H."/>
            <person name="Li M."/>
        </authorList>
    </citation>
    <scope>NUCLEOTIDE SEQUENCE [LARGE SCALE GENOMIC DNA]</scope>
    <source>
        <strain evidence="9">SpSt-1</strain>
    </source>
</reference>
<protein>
    <submittedName>
        <fullName evidence="9">MFS transporter</fullName>
    </submittedName>
</protein>
<comment type="subcellular location">
    <subcellularLocation>
        <location evidence="1">Cell membrane</location>
        <topology evidence="1">Multi-pass membrane protein</topology>
    </subcellularLocation>
</comment>
<dbReference type="SUPFAM" id="SSF103473">
    <property type="entry name" value="MFS general substrate transporter"/>
    <property type="match status" value="1"/>
</dbReference>
<feature type="transmembrane region" description="Helical" evidence="7">
    <location>
        <begin position="232"/>
        <end position="257"/>
    </location>
</feature>
<feature type="transmembrane region" description="Helical" evidence="7">
    <location>
        <begin position="185"/>
        <end position="203"/>
    </location>
</feature>
<dbReference type="PROSITE" id="PS00872">
    <property type="entry name" value="NA_GALACTOSIDE_SYMP"/>
    <property type="match status" value="1"/>
</dbReference>
<sequence length="429" mass="47325">MSRNSISNIKAFLYGYGNLMGIGSSLIVGWLLYYYSPPEGVNLVPLAPIVAIGIVNLFGRAIDAISDPLIGYWSDRTVTRWGRRKPFILVGFILMALSQILIWKPLIWGYSIWNAIYAGILLGIFWFGYTAAIAPYLALLPEIALDDNERIKLVAYQTLFSQVSLVIGGVIVPILLGMIGFLNTSIFLTLLATSSMLPILLGFRERFIASEKIASRLGLLTALKVTYTNKVFVIYLIPTAILVLSTTMAQIALPYLVTVCGGLSEADVALFYLPLIATSILTLPLYKHLASRYGKKKLYMIGISLFTIPLLLMSTIGMFKVMSKMFLIAMGFLGGFFVTPLLMLPNAFIADITDIDEKITGYRREAIYFGAQGFITKSMAGLASILTSIFLEYLGYTTGSDLGIRTVYIFSGLVLIPSLLIFSKYPLEK</sequence>
<feature type="transmembrane region" description="Helical" evidence="7">
    <location>
        <begin position="366"/>
        <end position="390"/>
    </location>
</feature>
<feature type="transmembrane region" description="Helical" evidence="7">
    <location>
        <begin position="325"/>
        <end position="345"/>
    </location>
</feature>
<dbReference type="InterPro" id="IPR039672">
    <property type="entry name" value="MFS_2"/>
</dbReference>
<dbReference type="EMBL" id="DRUB01000167">
    <property type="protein sequence ID" value="HHR96785.1"/>
    <property type="molecule type" value="Genomic_DNA"/>
</dbReference>
<evidence type="ECO:0000256" key="4">
    <source>
        <dbReference type="ARBA" id="ARBA00022692"/>
    </source>
</evidence>
<proteinExistence type="predicted"/>
<feature type="domain" description="Major facilitator superfamily (MFS) profile" evidence="8">
    <location>
        <begin position="231"/>
        <end position="429"/>
    </location>
</feature>
<evidence type="ECO:0000313" key="9">
    <source>
        <dbReference type="EMBL" id="HHR96785.1"/>
    </source>
</evidence>
<comment type="caution">
    <text evidence="9">The sequence shown here is derived from an EMBL/GenBank/DDBJ whole genome shotgun (WGS) entry which is preliminary data.</text>
</comment>